<gene>
    <name evidence="2" type="primary">LOC105365386</name>
</gene>
<protein>
    <submittedName>
        <fullName evidence="2">Uncharacterized protein LOC105365386</fullName>
    </submittedName>
</protein>
<dbReference type="Proteomes" id="UP000695007">
    <property type="component" value="Unplaced"/>
</dbReference>
<sequence length="285" mass="31783">MLSEDGVNCKYNCGQDYKGKCVSCEKIAKEDVQETAYQVNNENVRNVSVLLVLPDGNQRLITFEVPIALDEYNILEAVKTQIDETKDCHLDMYTVIDENYDFDYIVESRTSNRNNESDTNIVINDKGLVNADSCTSVVSNHSNNSKTLSNVSDGLINSSPIAEHKFSVTKYSNEISSDASICGSELERIDIKINVGNGIKVQVGIESKEEKSIDMERTCVDEITMEETCSQEINVLVRTDTDGTETTTKTLTTESSDTSNSTLYVLMIIYRLCRPKFGNCILILL</sequence>
<keyword evidence="1" id="KW-1185">Reference proteome</keyword>
<evidence type="ECO:0000313" key="2">
    <source>
        <dbReference type="RefSeq" id="XP_011501831.1"/>
    </source>
</evidence>
<dbReference type="GeneID" id="105365386"/>
<dbReference type="RefSeq" id="XP_011501831.1">
    <property type="nucleotide sequence ID" value="XM_011503529.1"/>
</dbReference>
<reference evidence="2" key="1">
    <citation type="submission" date="2025-08" db="UniProtKB">
        <authorList>
            <consortium name="RefSeq"/>
        </authorList>
    </citation>
    <scope>IDENTIFICATION</scope>
</reference>
<dbReference type="KEGG" id="csol:105365386"/>
<name>A0AAJ6YPJ3_9HYME</name>
<evidence type="ECO:0000313" key="1">
    <source>
        <dbReference type="Proteomes" id="UP000695007"/>
    </source>
</evidence>
<organism evidence="1 2">
    <name type="scientific">Ceratosolen solmsi marchali</name>
    <dbReference type="NCBI Taxonomy" id="326594"/>
    <lineage>
        <taxon>Eukaryota</taxon>
        <taxon>Metazoa</taxon>
        <taxon>Ecdysozoa</taxon>
        <taxon>Arthropoda</taxon>
        <taxon>Hexapoda</taxon>
        <taxon>Insecta</taxon>
        <taxon>Pterygota</taxon>
        <taxon>Neoptera</taxon>
        <taxon>Endopterygota</taxon>
        <taxon>Hymenoptera</taxon>
        <taxon>Apocrita</taxon>
        <taxon>Proctotrupomorpha</taxon>
        <taxon>Chalcidoidea</taxon>
        <taxon>Agaonidae</taxon>
        <taxon>Agaoninae</taxon>
        <taxon>Ceratosolen</taxon>
    </lineage>
</organism>
<proteinExistence type="predicted"/>
<accession>A0AAJ6YPJ3</accession>
<dbReference type="AlphaFoldDB" id="A0AAJ6YPJ3"/>